<name>A0AAP2GRF4_9BACT</name>
<dbReference type="AlphaFoldDB" id="A0AAP2GRF4"/>
<protein>
    <submittedName>
        <fullName evidence="1">Uncharacterized protein</fullName>
    </submittedName>
</protein>
<gene>
    <name evidence="1" type="ORF">KK062_18830</name>
</gene>
<sequence>MKTVNTVAITALLFVTWGCKDDAKEKQDYTFVKEYCTQVTVGGVVGVAEKCFKIGDVVVSSGKTKGVITIRIAEHSPINEGPANSASYQEFLDVPVDYLILKE</sequence>
<comment type="caution">
    <text evidence="1">The sequence shown here is derived from an EMBL/GenBank/DDBJ whole genome shotgun (WGS) entry which is preliminary data.</text>
</comment>
<dbReference type="EMBL" id="JAHESE010000021">
    <property type="protein sequence ID" value="MBT1710309.1"/>
    <property type="molecule type" value="Genomic_DNA"/>
</dbReference>
<accession>A0AAP2GRF4</accession>
<dbReference type="Proteomes" id="UP001319080">
    <property type="component" value="Unassembled WGS sequence"/>
</dbReference>
<dbReference type="RefSeq" id="WP_254085886.1">
    <property type="nucleotide sequence ID" value="NZ_JAHESE010000021.1"/>
</dbReference>
<keyword evidence="2" id="KW-1185">Reference proteome</keyword>
<evidence type="ECO:0000313" key="2">
    <source>
        <dbReference type="Proteomes" id="UP001319080"/>
    </source>
</evidence>
<proteinExistence type="predicted"/>
<organism evidence="1 2">
    <name type="scientific">Dawidia cretensis</name>
    <dbReference type="NCBI Taxonomy" id="2782350"/>
    <lineage>
        <taxon>Bacteria</taxon>
        <taxon>Pseudomonadati</taxon>
        <taxon>Bacteroidota</taxon>
        <taxon>Cytophagia</taxon>
        <taxon>Cytophagales</taxon>
        <taxon>Chryseotaleaceae</taxon>
        <taxon>Dawidia</taxon>
    </lineage>
</organism>
<reference evidence="1 2" key="1">
    <citation type="submission" date="2021-05" db="EMBL/GenBank/DDBJ databases">
        <title>A Polyphasic approach of four new species of the genus Ohtaekwangia: Ohtaekwangia histidinii sp. nov., Ohtaekwangia cretensis sp. nov., Ohtaekwangia indiensis sp. nov., Ohtaekwangia reichenbachii sp. nov. from diverse environment.</title>
        <authorList>
            <person name="Octaviana S."/>
        </authorList>
    </citation>
    <scope>NUCLEOTIDE SEQUENCE [LARGE SCALE GENOMIC DNA]</scope>
    <source>
        <strain evidence="1 2">PWU5</strain>
    </source>
</reference>
<evidence type="ECO:0000313" key="1">
    <source>
        <dbReference type="EMBL" id="MBT1710309.1"/>
    </source>
</evidence>